<dbReference type="AlphaFoldDB" id="A0A8H2WIL7"/>
<reference evidence="9" key="1">
    <citation type="submission" date="2021-01" db="EMBL/GenBank/DDBJ databases">
        <authorList>
            <person name="Kaushik A."/>
        </authorList>
    </citation>
    <scope>NUCLEOTIDE SEQUENCE</scope>
    <source>
        <strain evidence="9">AG3-1AP</strain>
    </source>
</reference>
<dbReference type="CDD" id="cd07067">
    <property type="entry name" value="HP_PGM_like"/>
    <property type="match status" value="1"/>
</dbReference>
<evidence type="ECO:0000256" key="4">
    <source>
        <dbReference type="ARBA" id="ARBA00022989"/>
    </source>
</evidence>
<evidence type="ECO:0000313" key="9">
    <source>
        <dbReference type="EMBL" id="CAE6383942.1"/>
    </source>
</evidence>
<dbReference type="CDD" id="cd03390">
    <property type="entry name" value="PAP2_containing_1_like"/>
    <property type="match status" value="1"/>
</dbReference>
<proteinExistence type="inferred from homology"/>
<feature type="region of interest" description="Disordered" evidence="6">
    <location>
        <begin position="394"/>
        <end position="414"/>
    </location>
</feature>
<feature type="transmembrane region" description="Helical" evidence="7">
    <location>
        <begin position="122"/>
        <end position="141"/>
    </location>
</feature>
<dbReference type="GO" id="GO:0006644">
    <property type="term" value="P:phospholipid metabolic process"/>
    <property type="evidence" value="ECO:0007669"/>
    <property type="project" value="InterPro"/>
</dbReference>
<feature type="transmembrane region" description="Helical" evidence="7">
    <location>
        <begin position="39"/>
        <end position="58"/>
    </location>
</feature>
<keyword evidence="5 7" id="KW-0472">Membrane</keyword>
<feature type="domain" description="Phosphatidic acid phosphatase type 2/haloperoxidase" evidence="8">
    <location>
        <begin position="124"/>
        <end position="274"/>
    </location>
</feature>
<evidence type="ECO:0000256" key="5">
    <source>
        <dbReference type="ARBA" id="ARBA00023136"/>
    </source>
</evidence>
<evidence type="ECO:0000256" key="1">
    <source>
        <dbReference type="ARBA" id="ARBA00004141"/>
    </source>
</evidence>
<feature type="transmembrane region" description="Helical" evidence="7">
    <location>
        <begin position="228"/>
        <end position="250"/>
    </location>
</feature>
<evidence type="ECO:0000256" key="7">
    <source>
        <dbReference type="SAM" id="Phobius"/>
    </source>
</evidence>
<dbReference type="GO" id="GO:0046839">
    <property type="term" value="P:phospholipid dephosphorylation"/>
    <property type="evidence" value="ECO:0007669"/>
    <property type="project" value="TreeGrafter"/>
</dbReference>
<comment type="similarity">
    <text evidence="2">Belongs to the PA-phosphatase related phosphoesterase family.</text>
</comment>
<dbReference type="InterPro" id="IPR029033">
    <property type="entry name" value="His_PPase_superfam"/>
</dbReference>
<keyword evidence="4 7" id="KW-1133">Transmembrane helix</keyword>
<dbReference type="InterPro" id="IPR000326">
    <property type="entry name" value="PAP2/HPO"/>
</dbReference>
<comment type="subcellular location">
    <subcellularLocation>
        <location evidence="1">Membrane</location>
        <topology evidence="1">Multi-pass membrane protein</topology>
    </subcellularLocation>
</comment>
<dbReference type="EMBL" id="CAJMWV010000233">
    <property type="protein sequence ID" value="CAE6383942.1"/>
    <property type="molecule type" value="Genomic_DNA"/>
</dbReference>
<evidence type="ECO:0000256" key="3">
    <source>
        <dbReference type="ARBA" id="ARBA00022692"/>
    </source>
</evidence>
<dbReference type="InterPro" id="IPR013078">
    <property type="entry name" value="His_Pase_superF_clade-1"/>
</dbReference>
<dbReference type="Pfam" id="PF01569">
    <property type="entry name" value="PAP2"/>
    <property type="match status" value="1"/>
</dbReference>
<accession>A0A8H2WIL7</accession>
<comment type="caution">
    <text evidence="9">The sequence shown here is derived from an EMBL/GenBank/DDBJ whole genome shotgun (WGS) entry which is preliminary data.</text>
</comment>
<keyword evidence="3 7" id="KW-0812">Transmembrane</keyword>
<dbReference type="Proteomes" id="UP000663831">
    <property type="component" value="Unassembled WGS sequence"/>
</dbReference>
<dbReference type="PANTHER" id="PTHR10165">
    <property type="entry name" value="LIPID PHOSPHATE PHOSPHATASE"/>
    <property type="match status" value="1"/>
</dbReference>
<dbReference type="GO" id="GO:0016020">
    <property type="term" value="C:membrane"/>
    <property type="evidence" value="ECO:0007669"/>
    <property type="project" value="UniProtKB-SubCell"/>
</dbReference>
<gene>
    <name evidence="9" type="ORF">RDB_LOCUS4199</name>
</gene>
<feature type="transmembrane region" description="Helical" evidence="7">
    <location>
        <begin position="256"/>
        <end position="274"/>
    </location>
</feature>
<dbReference type="InterPro" id="IPR036938">
    <property type="entry name" value="PAP2/HPO_sf"/>
</dbReference>
<evidence type="ECO:0000256" key="2">
    <source>
        <dbReference type="ARBA" id="ARBA00008816"/>
    </source>
</evidence>
<protein>
    <recommendedName>
        <fullName evidence="8">Phosphatidic acid phosphatase type 2/haloperoxidase domain-containing protein</fullName>
    </recommendedName>
</protein>
<name>A0A8H2WIL7_9AGAM</name>
<dbReference type="PANTHER" id="PTHR10165:SF84">
    <property type="entry name" value="PHOSPHATIDIC ACID PHOSPHATASE BETA"/>
    <property type="match status" value="1"/>
</dbReference>
<dbReference type="Gene3D" id="1.20.144.10">
    <property type="entry name" value="Phosphatidic acid phosphatase type 2/haloperoxidase"/>
    <property type="match status" value="1"/>
</dbReference>
<feature type="transmembrane region" description="Helical" evidence="7">
    <location>
        <begin position="92"/>
        <end position="110"/>
    </location>
</feature>
<feature type="compositionally biased region" description="Polar residues" evidence="6">
    <location>
        <begin position="394"/>
        <end position="409"/>
    </location>
</feature>
<dbReference type="Gene3D" id="3.40.50.1240">
    <property type="entry name" value="Phosphoglycerate mutase-like"/>
    <property type="match status" value="1"/>
</dbReference>
<organism evidence="9 10">
    <name type="scientific">Rhizoctonia solani</name>
    <dbReference type="NCBI Taxonomy" id="456999"/>
    <lineage>
        <taxon>Eukaryota</taxon>
        <taxon>Fungi</taxon>
        <taxon>Dikarya</taxon>
        <taxon>Basidiomycota</taxon>
        <taxon>Agaricomycotina</taxon>
        <taxon>Agaricomycetes</taxon>
        <taxon>Cantharellales</taxon>
        <taxon>Ceratobasidiaceae</taxon>
        <taxon>Rhizoctonia</taxon>
    </lineage>
</organism>
<sequence>MNSHHTHELDMEDTHQTSRKRLAFIDHIPTLRQYTQDTWLDLLVVICVGALALGLNSADNASTRQFPIVFREDGDTVYPTFAYPRRKSIIPIWLDALLAILIPTLFFFIAQIRVRSFYDLNTAFWGVIWAIASTTLFQVFVKTLIGGFRPHFLSVCNPDLSRIGTGTGFQGIMYDISICSPDANKAHLRDAIKSFPSGHTTAAAAGYVYLSLYFNAKMKIFSNERPHFYKLLIFLAPLLGASLIGGVLTVDNSHHWYDVIAGAIIGATGAFAAFRMSYASIWDYRFNHIPLPRPKSAWSPFETPAHYEAANSTGIGAKSRAVPGFFVQSEPPTALSLPKRPPAFGLKEYESPTRWRDLKDRVDLLQKSAPEGTRYIVCWLARHGQAWHNVCATTSQDNPPTSGWDNQTADPPLTPLGENQAKEMNNLWKTELQRSEDPIPLPTKLFCSPLSRALATMELTFGEFLLDNAIMRTLDKRPLVLEGLREALSPFTHDKRSSKAEILVQFPGVQIGSSFTEEASANTKQ</sequence>
<dbReference type="SMART" id="SM00014">
    <property type="entry name" value="acidPPc"/>
    <property type="match status" value="1"/>
</dbReference>
<dbReference type="GO" id="GO:0008195">
    <property type="term" value="F:phosphatidate phosphatase activity"/>
    <property type="evidence" value="ECO:0007669"/>
    <property type="project" value="TreeGrafter"/>
</dbReference>
<evidence type="ECO:0000256" key="6">
    <source>
        <dbReference type="SAM" id="MobiDB-lite"/>
    </source>
</evidence>
<dbReference type="SUPFAM" id="SSF53254">
    <property type="entry name" value="Phosphoglycerate mutase-like"/>
    <property type="match status" value="1"/>
</dbReference>
<evidence type="ECO:0000259" key="8">
    <source>
        <dbReference type="SMART" id="SM00014"/>
    </source>
</evidence>
<dbReference type="InterPro" id="IPR043216">
    <property type="entry name" value="PAP-like"/>
</dbReference>
<dbReference type="SUPFAM" id="SSF48317">
    <property type="entry name" value="Acid phosphatase/Vanadium-dependent haloperoxidase"/>
    <property type="match status" value="1"/>
</dbReference>
<evidence type="ECO:0000313" key="10">
    <source>
        <dbReference type="Proteomes" id="UP000663831"/>
    </source>
</evidence>